<reference evidence="2" key="1">
    <citation type="journal article" date="2019" name="Int. J. Syst. Evol. Microbiol.">
        <title>The Global Catalogue of Microorganisms (GCM) 10K type strain sequencing project: providing services to taxonomists for standard genome sequencing and annotation.</title>
        <authorList>
            <consortium name="The Broad Institute Genomics Platform"/>
            <consortium name="The Broad Institute Genome Sequencing Center for Infectious Disease"/>
            <person name="Wu L."/>
            <person name="Ma J."/>
        </authorList>
    </citation>
    <scope>NUCLEOTIDE SEQUENCE [LARGE SCALE GENOMIC DNA]</scope>
    <source>
        <strain evidence="2">ICMP 257</strain>
    </source>
</reference>
<dbReference type="EMBL" id="JBHSJE010000006">
    <property type="protein sequence ID" value="MFC4980943.1"/>
    <property type="molecule type" value="Genomic_DNA"/>
</dbReference>
<dbReference type="Proteomes" id="UP001595908">
    <property type="component" value="Unassembled WGS sequence"/>
</dbReference>
<organism evidence="1 2">
    <name type="scientific">Streptomyces atroolivaceus</name>
    <dbReference type="NCBI Taxonomy" id="66869"/>
    <lineage>
        <taxon>Bacteria</taxon>
        <taxon>Bacillati</taxon>
        <taxon>Actinomycetota</taxon>
        <taxon>Actinomycetes</taxon>
        <taxon>Kitasatosporales</taxon>
        <taxon>Streptomycetaceae</taxon>
        <taxon>Streptomyces</taxon>
    </lineage>
</organism>
<comment type="caution">
    <text evidence="1">The sequence shown here is derived from an EMBL/GenBank/DDBJ whole genome shotgun (WGS) entry which is preliminary data.</text>
</comment>
<keyword evidence="2" id="KW-1185">Reference proteome</keyword>
<dbReference type="RefSeq" id="WP_157841745.1">
    <property type="nucleotide sequence ID" value="NZ_CAKMXI010000007.1"/>
</dbReference>
<protein>
    <submittedName>
        <fullName evidence="1">Uncharacterized protein</fullName>
    </submittedName>
</protein>
<accession>A0ABV9VBI4</accession>
<sequence>MTTALTAETDFDLDLDLEVVIQDSPAMEAKSFTGTGTCLSCPVTSWHC</sequence>
<gene>
    <name evidence="1" type="ORF">ACFPL4_21725</name>
</gene>
<evidence type="ECO:0000313" key="2">
    <source>
        <dbReference type="Proteomes" id="UP001595908"/>
    </source>
</evidence>
<name>A0ABV9VBI4_STRAZ</name>
<dbReference type="GeneID" id="43426565"/>
<proteinExistence type="predicted"/>
<evidence type="ECO:0000313" key="1">
    <source>
        <dbReference type="EMBL" id="MFC4980943.1"/>
    </source>
</evidence>